<dbReference type="EMBL" id="MNCJ02000324">
    <property type="protein sequence ID" value="KAF5788768.1"/>
    <property type="molecule type" value="Genomic_DNA"/>
</dbReference>
<protein>
    <submittedName>
        <fullName evidence="2">Uncharacterized protein</fullName>
    </submittedName>
</protein>
<accession>A0A9K3N6Z7</accession>
<dbReference type="AlphaFoldDB" id="A0A9K3N6Z7"/>
<dbReference type="Proteomes" id="UP000215914">
    <property type="component" value="Unassembled WGS sequence"/>
</dbReference>
<evidence type="ECO:0000256" key="1">
    <source>
        <dbReference type="SAM" id="Phobius"/>
    </source>
</evidence>
<keyword evidence="3" id="KW-1185">Reference proteome</keyword>
<keyword evidence="1" id="KW-0472">Membrane</keyword>
<evidence type="ECO:0000313" key="2">
    <source>
        <dbReference type="EMBL" id="KAF5788768.1"/>
    </source>
</evidence>
<reference evidence="2" key="1">
    <citation type="journal article" date="2017" name="Nature">
        <title>The sunflower genome provides insights into oil metabolism, flowering and Asterid evolution.</title>
        <authorList>
            <person name="Badouin H."/>
            <person name="Gouzy J."/>
            <person name="Grassa C.J."/>
            <person name="Murat F."/>
            <person name="Staton S.E."/>
            <person name="Cottret L."/>
            <person name="Lelandais-Briere C."/>
            <person name="Owens G.L."/>
            <person name="Carrere S."/>
            <person name="Mayjonade B."/>
            <person name="Legrand L."/>
            <person name="Gill N."/>
            <person name="Kane N.C."/>
            <person name="Bowers J.E."/>
            <person name="Hubner S."/>
            <person name="Bellec A."/>
            <person name="Berard A."/>
            <person name="Berges H."/>
            <person name="Blanchet N."/>
            <person name="Boniface M.C."/>
            <person name="Brunel D."/>
            <person name="Catrice O."/>
            <person name="Chaidir N."/>
            <person name="Claudel C."/>
            <person name="Donnadieu C."/>
            <person name="Faraut T."/>
            <person name="Fievet G."/>
            <person name="Helmstetter N."/>
            <person name="King M."/>
            <person name="Knapp S.J."/>
            <person name="Lai Z."/>
            <person name="Le Paslier M.C."/>
            <person name="Lippi Y."/>
            <person name="Lorenzon L."/>
            <person name="Mandel J.R."/>
            <person name="Marage G."/>
            <person name="Marchand G."/>
            <person name="Marquand E."/>
            <person name="Bret-Mestries E."/>
            <person name="Morien E."/>
            <person name="Nambeesan S."/>
            <person name="Nguyen T."/>
            <person name="Pegot-Espagnet P."/>
            <person name="Pouilly N."/>
            <person name="Raftis F."/>
            <person name="Sallet E."/>
            <person name="Schiex T."/>
            <person name="Thomas J."/>
            <person name="Vandecasteele C."/>
            <person name="Vares D."/>
            <person name="Vear F."/>
            <person name="Vautrin S."/>
            <person name="Crespi M."/>
            <person name="Mangin B."/>
            <person name="Burke J.M."/>
            <person name="Salse J."/>
            <person name="Munos S."/>
            <person name="Vincourt P."/>
            <person name="Rieseberg L.H."/>
            <person name="Langlade N.B."/>
        </authorList>
    </citation>
    <scope>NUCLEOTIDE SEQUENCE</scope>
    <source>
        <tissue evidence="2">Leaves</tissue>
    </source>
</reference>
<name>A0A9K3N6Z7_HELAN</name>
<keyword evidence="1" id="KW-0812">Transmembrane</keyword>
<comment type="caution">
    <text evidence="2">The sequence shown here is derived from an EMBL/GenBank/DDBJ whole genome shotgun (WGS) entry which is preliminary data.</text>
</comment>
<reference evidence="2" key="2">
    <citation type="submission" date="2020-06" db="EMBL/GenBank/DDBJ databases">
        <title>Helianthus annuus Genome sequencing and assembly Release 2.</title>
        <authorList>
            <person name="Gouzy J."/>
            <person name="Langlade N."/>
            <person name="Munos S."/>
        </authorList>
    </citation>
    <scope>NUCLEOTIDE SEQUENCE</scope>
    <source>
        <tissue evidence="2">Leaves</tissue>
    </source>
</reference>
<gene>
    <name evidence="2" type="ORF">HanXRQr2_Chr09g0362911</name>
</gene>
<dbReference type="Gramene" id="mRNA:HanXRQr2_Chr09g0362911">
    <property type="protein sequence ID" value="CDS:HanXRQr2_Chr09g0362911.1"/>
    <property type="gene ID" value="HanXRQr2_Chr09g0362911"/>
</dbReference>
<evidence type="ECO:0000313" key="3">
    <source>
        <dbReference type="Proteomes" id="UP000215914"/>
    </source>
</evidence>
<feature type="transmembrane region" description="Helical" evidence="1">
    <location>
        <begin position="6"/>
        <end position="24"/>
    </location>
</feature>
<sequence length="50" mass="6057">MWNLNYFQSITYFLYFFSLCALFLKKPTLFLRLAPRLRARPVRLACALRL</sequence>
<organism evidence="2 3">
    <name type="scientific">Helianthus annuus</name>
    <name type="common">Common sunflower</name>
    <dbReference type="NCBI Taxonomy" id="4232"/>
    <lineage>
        <taxon>Eukaryota</taxon>
        <taxon>Viridiplantae</taxon>
        <taxon>Streptophyta</taxon>
        <taxon>Embryophyta</taxon>
        <taxon>Tracheophyta</taxon>
        <taxon>Spermatophyta</taxon>
        <taxon>Magnoliopsida</taxon>
        <taxon>eudicotyledons</taxon>
        <taxon>Gunneridae</taxon>
        <taxon>Pentapetalae</taxon>
        <taxon>asterids</taxon>
        <taxon>campanulids</taxon>
        <taxon>Asterales</taxon>
        <taxon>Asteraceae</taxon>
        <taxon>Asteroideae</taxon>
        <taxon>Heliantheae alliance</taxon>
        <taxon>Heliantheae</taxon>
        <taxon>Helianthus</taxon>
    </lineage>
</organism>
<keyword evidence="1" id="KW-1133">Transmembrane helix</keyword>
<proteinExistence type="predicted"/>